<keyword evidence="1" id="KW-0175">Coiled coil</keyword>
<reference evidence="3" key="1">
    <citation type="submission" date="2016-11" db="UniProtKB">
        <authorList>
            <consortium name="WormBaseParasite"/>
        </authorList>
    </citation>
    <scope>IDENTIFICATION</scope>
</reference>
<keyword evidence="2" id="KW-1185">Reference proteome</keyword>
<sequence>MLKSLNNNLDNMQTLENIKNKFEYIQKINANENEISSEVVDLISRIHLEAINKLIPSKFENFLNKNEEKSELALNLCLLCFKESDEIKIKIQIMKYRLRIILGELMFQWLEMQKPIIFRLDVNKEQLLEWLYEDYIQSLDSENIHERHCAIATAGIIGFLNEKQELIEYNELNKKDQLEQDNLFNELQNNLNKLLKELNEIDSKEIDEIEDFRDYSEFIHCGHTWIIDNLINPKFKEKIKDLNKEGIERLEDLKEMWIDVDEIEINNSCYYNKYNKIDFECPEGRQNEILTINELEPIGYELIPRRETINNYIEFLSNNLKKLQQKASTSSNTSETLGDFYKINLTAILSKFINLIAKILIEDFNEYENDNKSKKMFDDWNKIGNIYEKRIDDMERQLNTHDIHFDVFDAIITNSDKMRHFLCANDIIKIKNVLNEIMGHVNLILLENKHPEDMKIGTSFTQICTKIRLILYSVYVINPINSDESFNAKLRLVGPLLYGKIKSSYNEIKKVMGGVEKLLPGNNNSMLEVFTDRLKWLKSVLFAENDSFCAYKSICLMATFLRIVAPKEFNEMDKRVGFASTRTYNFNEIREWTGDECENSEVRKMAMQEQFVFYFLN</sequence>
<dbReference type="AlphaFoldDB" id="A0A1I8BCE2"/>
<organism evidence="2 3">
    <name type="scientific">Meloidogyne hapla</name>
    <name type="common">Root-knot nematode worm</name>
    <dbReference type="NCBI Taxonomy" id="6305"/>
    <lineage>
        <taxon>Eukaryota</taxon>
        <taxon>Metazoa</taxon>
        <taxon>Ecdysozoa</taxon>
        <taxon>Nematoda</taxon>
        <taxon>Chromadorea</taxon>
        <taxon>Rhabditida</taxon>
        <taxon>Tylenchina</taxon>
        <taxon>Tylenchomorpha</taxon>
        <taxon>Tylenchoidea</taxon>
        <taxon>Meloidogynidae</taxon>
        <taxon>Meloidogyninae</taxon>
        <taxon>Meloidogyne</taxon>
    </lineage>
</organism>
<evidence type="ECO:0000256" key="1">
    <source>
        <dbReference type="SAM" id="Coils"/>
    </source>
</evidence>
<accession>A0A1I8BCE2</accession>
<proteinExistence type="predicted"/>
<feature type="coiled-coil region" evidence="1">
    <location>
        <begin position="306"/>
        <end position="333"/>
    </location>
</feature>
<dbReference type="Proteomes" id="UP000095281">
    <property type="component" value="Unplaced"/>
</dbReference>
<name>A0A1I8BCE2_MELHA</name>
<dbReference type="WBParaSite" id="MhA1_Contig1915.frz3.gene8">
    <property type="protein sequence ID" value="MhA1_Contig1915.frz3.gene8"/>
    <property type="gene ID" value="MhA1_Contig1915.frz3.gene8"/>
</dbReference>
<protein>
    <submittedName>
        <fullName evidence="3">Uncharacterized protein</fullName>
    </submittedName>
</protein>
<evidence type="ECO:0000313" key="3">
    <source>
        <dbReference type="WBParaSite" id="MhA1_Contig1915.frz3.gene8"/>
    </source>
</evidence>
<evidence type="ECO:0000313" key="2">
    <source>
        <dbReference type="Proteomes" id="UP000095281"/>
    </source>
</evidence>